<name>A0A6P6X5B2_COFAR</name>
<evidence type="ECO:0008006" key="3">
    <source>
        <dbReference type="Google" id="ProtNLM"/>
    </source>
</evidence>
<dbReference type="PANTHER" id="PTHR15503">
    <property type="entry name" value="LDOC1 RELATED"/>
    <property type="match status" value="1"/>
</dbReference>
<dbReference type="SUPFAM" id="SSF56672">
    <property type="entry name" value="DNA/RNA polymerases"/>
    <property type="match status" value="1"/>
</dbReference>
<proteinExistence type="predicted"/>
<keyword evidence="1" id="KW-1185">Reference proteome</keyword>
<dbReference type="Gene3D" id="3.10.10.10">
    <property type="entry name" value="HIV Type 1 Reverse Transcriptase, subunit A, domain 1"/>
    <property type="match status" value="1"/>
</dbReference>
<dbReference type="InterPro" id="IPR043502">
    <property type="entry name" value="DNA/RNA_pol_sf"/>
</dbReference>
<dbReference type="RefSeq" id="XP_027122121.2">
    <property type="nucleotide sequence ID" value="XM_027266320.2"/>
</dbReference>
<accession>A0A6P6X5B2</accession>
<dbReference type="GeneID" id="113739074"/>
<reference evidence="2" key="2">
    <citation type="submission" date="2025-08" db="UniProtKB">
        <authorList>
            <consortium name="RefSeq"/>
        </authorList>
    </citation>
    <scope>IDENTIFICATION</scope>
    <source>
        <tissue evidence="2">Leaves</tissue>
    </source>
</reference>
<protein>
    <recommendedName>
        <fullName evidence="3">Reverse transcriptase domain-containing protein</fullName>
    </recommendedName>
</protein>
<reference evidence="1" key="1">
    <citation type="journal article" date="2025" name="Foods">
        <title>Unveiling the Microbial Signatures of Arabica Coffee Cherries: Insights into Ripeness Specific Diversity, Functional Traits, and Implications for Quality and Safety.</title>
        <authorList>
            <consortium name="RefSeq"/>
            <person name="Tenea G.N."/>
            <person name="Cifuentes V."/>
            <person name="Reyes P."/>
            <person name="Cevallos-Vallejos M."/>
        </authorList>
    </citation>
    <scope>NUCLEOTIDE SEQUENCE [LARGE SCALE GENOMIC DNA]</scope>
</reference>
<evidence type="ECO:0000313" key="1">
    <source>
        <dbReference type="Proteomes" id="UP001652660"/>
    </source>
</evidence>
<sequence>MADLIGLAIKGYDMILGMEWLARYNIQLNCKTKIVELCIPEETTLKLDVRSRLASSAFMSGIRDRKILSKGIQRINTPSDKVRLEDIPVVKEFPDVFPEELESLPPEKDIVFKIDVILGIASISKTPYRMAPAELKELKLQLQDLLEQGFIKESDSSWGALCLKAV</sequence>
<organism evidence="1 2">
    <name type="scientific">Coffea arabica</name>
    <name type="common">Arabian coffee</name>
    <dbReference type="NCBI Taxonomy" id="13443"/>
    <lineage>
        <taxon>Eukaryota</taxon>
        <taxon>Viridiplantae</taxon>
        <taxon>Streptophyta</taxon>
        <taxon>Embryophyta</taxon>
        <taxon>Tracheophyta</taxon>
        <taxon>Spermatophyta</taxon>
        <taxon>Magnoliopsida</taxon>
        <taxon>eudicotyledons</taxon>
        <taxon>Gunneridae</taxon>
        <taxon>Pentapetalae</taxon>
        <taxon>asterids</taxon>
        <taxon>lamiids</taxon>
        <taxon>Gentianales</taxon>
        <taxon>Rubiaceae</taxon>
        <taxon>Ixoroideae</taxon>
        <taxon>Gardenieae complex</taxon>
        <taxon>Bertiereae - Coffeeae clade</taxon>
        <taxon>Coffeeae</taxon>
        <taxon>Coffea</taxon>
    </lineage>
</organism>
<dbReference type="OrthoDB" id="1724531at2759"/>
<dbReference type="InterPro" id="IPR032567">
    <property type="entry name" value="RTL1-rel"/>
</dbReference>
<dbReference type="PANTHER" id="PTHR15503:SF45">
    <property type="entry name" value="RNA-DIRECTED DNA POLYMERASE HOMOLOG"/>
    <property type="match status" value="1"/>
</dbReference>
<gene>
    <name evidence="2" type="primary">LOC113739074</name>
</gene>
<dbReference type="Pfam" id="PF08284">
    <property type="entry name" value="RVP_2"/>
    <property type="match status" value="1"/>
</dbReference>
<dbReference type="AlphaFoldDB" id="A0A6P6X5B2"/>
<evidence type="ECO:0000313" key="2">
    <source>
        <dbReference type="RefSeq" id="XP_027122121.2"/>
    </source>
</evidence>
<dbReference type="Proteomes" id="UP001652660">
    <property type="component" value="Chromosome 4c"/>
</dbReference>